<keyword evidence="18" id="KW-1185">Reference proteome</keyword>
<keyword evidence="7" id="KW-0479">Metal-binding</keyword>
<dbReference type="GO" id="GO:0004222">
    <property type="term" value="F:metalloendopeptidase activity"/>
    <property type="evidence" value="ECO:0007669"/>
    <property type="project" value="UniProtKB-EC"/>
</dbReference>
<dbReference type="InterPro" id="IPR001431">
    <property type="entry name" value="Pept_M16_Zn_BS"/>
</dbReference>
<comment type="function">
    <text evidence="13">Catalytic subunit of the essential mitochondrial processing protease (MPP), which cleaves the mitochondrial sequence off newly imported precursors proteins. Preferentially, cleaves after an arginine at position P2.</text>
</comment>
<accession>A0A1B7TIE6</accession>
<dbReference type="EC" id="3.4.24.64" evidence="5"/>
<evidence type="ECO:0000256" key="1">
    <source>
        <dbReference type="ARBA" id="ARBA00001098"/>
    </source>
</evidence>
<comment type="similarity">
    <text evidence="4 14">Belongs to the peptidase M16 family.</text>
</comment>
<keyword evidence="6 17" id="KW-0645">Protease</keyword>
<dbReference type="Pfam" id="PF00675">
    <property type="entry name" value="Peptidase_M16"/>
    <property type="match status" value="1"/>
</dbReference>
<dbReference type="Pfam" id="PF05193">
    <property type="entry name" value="Peptidase_M16_C"/>
    <property type="match status" value="1"/>
</dbReference>
<evidence type="ECO:0000256" key="10">
    <source>
        <dbReference type="ARBA" id="ARBA00023049"/>
    </source>
</evidence>
<evidence type="ECO:0000256" key="8">
    <source>
        <dbReference type="ARBA" id="ARBA00022801"/>
    </source>
</evidence>
<keyword evidence="9" id="KW-0862">Zinc</keyword>
<comment type="catalytic activity">
    <reaction evidence="1">
        <text>Release of N-terminal transit peptides from precursor proteins imported into the mitochondrion, typically with Arg in position P2.</text>
        <dbReference type="EC" id="3.4.24.64"/>
    </reaction>
</comment>
<protein>
    <recommendedName>
        <fullName evidence="5">mitochondrial processing peptidase</fullName>
        <ecNumber evidence="5">3.4.24.64</ecNumber>
    </recommendedName>
    <alternativeName>
        <fullName evidence="12">Beta-MPP</fullName>
    </alternativeName>
</protein>
<dbReference type="AlphaFoldDB" id="A0A1B7TIE6"/>
<comment type="caution">
    <text evidence="17">The sequence shown here is derived from an EMBL/GenBank/DDBJ whole genome shotgun (WGS) entry which is preliminary data.</text>
</comment>
<keyword evidence="8" id="KW-0378">Hydrolase</keyword>
<evidence type="ECO:0000256" key="9">
    <source>
        <dbReference type="ARBA" id="ARBA00022833"/>
    </source>
</evidence>
<feature type="domain" description="Peptidase M16 N-terminal" evidence="15">
    <location>
        <begin position="91"/>
        <end position="237"/>
    </location>
</feature>
<evidence type="ECO:0000256" key="2">
    <source>
        <dbReference type="ARBA" id="ARBA00001947"/>
    </source>
</evidence>
<gene>
    <name evidence="17" type="ORF">HANVADRAFT_652</name>
</gene>
<evidence type="ECO:0000256" key="5">
    <source>
        <dbReference type="ARBA" id="ARBA00012299"/>
    </source>
</evidence>
<comment type="cofactor">
    <cofactor evidence="2">
        <name>Zn(2+)</name>
        <dbReference type="ChEBI" id="CHEBI:29105"/>
    </cofactor>
</comment>
<dbReference type="EMBL" id="LXPE01000003">
    <property type="protein sequence ID" value="OBA28509.1"/>
    <property type="molecule type" value="Genomic_DNA"/>
</dbReference>
<dbReference type="Gene3D" id="3.30.830.10">
    <property type="entry name" value="Metalloenzyme, LuxS/M16 peptidase-like"/>
    <property type="match status" value="2"/>
</dbReference>
<dbReference type="GO" id="GO:0005739">
    <property type="term" value="C:mitochondrion"/>
    <property type="evidence" value="ECO:0007669"/>
    <property type="project" value="UniProtKB-SubCell"/>
</dbReference>
<dbReference type="GO" id="GO:0046872">
    <property type="term" value="F:metal ion binding"/>
    <property type="evidence" value="ECO:0007669"/>
    <property type="project" value="UniProtKB-KW"/>
</dbReference>
<reference evidence="18" key="1">
    <citation type="journal article" date="2016" name="Proc. Natl. Acad. Sci. U.S.A.">
        <title>Comparative genomics of biotechnologically important yeasts.</title>
        <authorList>
            <person name="Riley R."/>
            <person name="Haridas S."/>
            <person name="Wolfe K.H."/>
            <person name="Lopes M.R."/>
            <person name="Hittinger C.T."/>
            <person name="Goeker M."/>
            <person name="Salamov A.A."/>
            <person name="Wisecaver J.H."/>
            <person name="Long T.M."/>
            <person name="Calvey C.H."/>
            <person name="Aerts A.L."/>
            <person name="Barry K.W."/>
            <person name="Choi C."/>
            <person name="Clum A."/>
            <person name="Coughlan A.Y."/>
            <person name="Deshpande S."/>
            <person name="Douglass A.P."/>
            <person name="Hanson S.J."/>
            <person name="Klenk H.-P."/>
            <person name="LaButti K.M."/>
            <person name="Lapidus A."/>
            <person name="Lindquist E.A."/>
            <person name="Lipzen A.M."/>
            <person name="Meier-Kolthoff J.P."/>
            <person name="Ohm R.A."/>
            <person name="Otillar R.P."/>
            <person name="Pangilinan J.L."/>
            <person name="Peng Y."/>
            <person name="Rokas A."/>
            <person name="Rosa C.A."/>
            <person name="Scheuner C."/>
            <person name="Sibirny A.A."/>
            <person name="Slot J.C."/>
            <person name="Stielow J.B."/>
            <person name="Sun H."/>
            <person name="Kurtzman C.P."/>
            <person name="Blackwell M."/>
            <person name="Grigoriev I.V."/>
            <person name="Jeffries T.W."/>
        </authorList>
    </citation>
    <scope>NUCLEOTIDE SEQUENCE [LARGE SCALE GENOMIC DNA]</scope>
    <source>
        <strain evidence="18">NRRL Y-1626</strain>
    </source>
</reference>
<dbReference type="FunFam" id="3.30.830.10:FF:000008">
    <property type="entry name" value="Mitochondrial-processing peptidase subunit beta"/>
    <property type="match status" value="1"/>
</dbReference>
<evidence type="ECO:0000256" key="12">
    <source>
        <dbReference type="ARBA" id="ARBA00031018"/>
    </source>
</evidence>
<dbReference type="Proteomes" id="UP000092321">
    <property type="component" value="Unassembled WGS sequence"/>
</dbReference>
<proteinExistence type="inferred from homology"/>
<evidence type="ECO:0000256" key="13">
    <source>
        <dbReference type="ARBA" id="ARBA00045757"/>
    </source>
</evidence>
<keyword evidence="11" id="KW-0496">Mitochondrion</keyword>
<dbReference type="PANTHER" id="PTHR11851:SF149">
    <property type="entry name" value="GH01077P"/>
    <property type="match status" value="1"/>
</dbReference>
<dbReference type="SUPFAM" id="SSF63411">
    <property type="entry name" value="LuxS/MPP-like metallohydrolase"/>
    <property type="match status" value="2"/>
</dbReference>
<dbReference type="InterPro" id="IPR050361">
    <property type="entry name" value="MPP/UQCRC_Complex"/>
</dbReference>
<evidence type="ECO:0000256" key="11">
    <source>
        <dbReference type="ARBA" id="ARBA00023128"/>
    </source>
</evidence>
<dbReference type="InterPro" id="IPR007863">
    <property type="entry name" value="Peptidase_M16_C"/>
</dbReference>
<comment type="subcellular location">
    <subcellularLocation>
        <location evidence="3">Mitochondrion</location>
    </subcellularLocation>
</comment>
<name>A0A1B7TIE6_9ASCO</name>
<evidence type="ECO:0000259" key="15">
    <source>
        <dbReference type="Pfam" id="PF00675"/>
    </source>
</evidence>
<dbReference type="InterPro" id="IPR011249">
    <property type="entry name" value="Metalloenz_LuxS/M16"/>
</dbReference>
<feature type="domain" description="Peptidase M16 C-terminal" evidence="16">
    <location>
        <begin position="243"/>
        <end position="443"/>
    </location>
</feature>
<evidence type="ECO:0000313" key="18">
    <source>
        <dbReference type="Proteomes" id="UP000092321"/>
    </source>
</evidence>
<evidence type="ECO:0000256" key="14">
    <source>
        <dbReference type="RuleBase" id="RU004447"/>
    </source>
</evidence>
<organism evidence="17 18">
    <name type="scientific">Hanseniaspora valbyensis NRRL Y-1626</name>
    <dbReference type="NCBI Taxonomy" id="766949"/>
    <lineage>
        <taxon>Eukaryota</taxon>
        <taxon>Fungi</taxon>
        <taxon>Dikarya</taxon>
        <taxon>Ascomycota</taxon>
        <taxon>Saccharomycotina</taxon>
        <taxon>Saccharomycetes</taxon>
        <taxon>Saccharomycodales</taxon>
        <taxon>Saccharomycodaceae</taxon>
        <taxon>Hanseniaspora</taxon>
    </lineage>
</organism>
<dbReference type="PROSITE" id="PS00143">
    <property type="entry name" value="INSULINASE"/>
    <property type="match status" value="1"/>
</dbReference>
<evidence type="ECO:0000259" key="16">
    <source>
        <dbReference type="Pfam" id="PF05193"/>
    </source>
</evidence>
<dbReference type="GO" id="GO:0006627">
    <property type="term" value="P:protein processing involved in protein targeting to mitochondrion"/>
    <property type="evidence" value="ECO:0007669"/>
    <property type="project" value="TreeGrafter"/>
</dbReference>
<sequence length="528" mass="59121">MSLVSKILGTNSNKVFRAQAVLLPQQKRLFLNDLFQNKNNNSTADFKLPTTPLKDLSNIKIESPITTSNDTADVDDILSCKISHLENGVTVVSKKIPDLRTATAGVFIKTGSRAEVHNNNGVAHFLEHLAFKGTRKRTKYEMESFFENNGCHLNAYTSRENTVYFSHTLKEHLENVIDVISDIVTNSKFEKKDIENERDVIIRESEFVDSQYDEVVFDHLHSIIFKESSLGFPILGPIKNIKKIDRQDIKSFTNKHYKGNRMVIVGVGAVEHESFVSIVDKYFGKLPKAEDYNIQETINATEPLHIVPTQFFSGEKKLQDNNVTTTNIAMAIQSASWSSTDYFKSILAQSIVGNWSKQEGQGTNNSSPLASAAAKANGTKGLAESYMSFSTTYGDVGIWGMYLVLDSNQQQDPKIIISEVIKEWKRLASGDISDFEFERCKSLLVSSLVLSLDATTPIFEEIGRQVCTMGKTYSIKDIIKTLESIQKDDVIDWCRKSLNKDSPLAIVSFGETTQVPSLSEIKQLLHSN</sequence>
<evidence type="ECO:0000256" key="7">
    <source>
        <dbReference type="ARBA" id="ARBA00022723"/>
    </source>
</evidence>
<dbReference type="PANTHER" id="PTHR11851">
    <property type="entry name" value="METALLOPROTEASE"/>
    <property type="match status" value="1"/>
</dbReference>
<evidence type="ECO:0000313" key="17">
    <source>
        <dbReference type="EMBL" id="OBA28509.1"/>
    </source>
</evidence>
<evidence type="ECO:0000256" key="3">
    <source>
        <dbReference type="ARBA" id="ARBA00004173"/>
    </source>
</evidence>
<dbReference type="OrthoDB" id="10251424at2759"/>
<evidence type="ECO:0000256" key="4">
    <source>
        <dbReference type="ARBA" id="ARBA00007261"/>
    </source>
</evidence>
<dbReference type="InterPro" id="IPR011765">
    <property type="entry name" value="Pept_M16_N"/>
</dbReference>
<evidence type="ECO:0000256" key="6">
    <source>
        <dbReference type="ARBA" id="ARBA00022670"/>
    </source>
</evidence>
<keyword evidence="10" id="KW-0482">Metalloprotease</keyword>